<organism evidence="8 9">
    <name type="scientific">Panacagrimonas perspica</name>
    <dbReference type="NCBI Taxonomy" id="381431"/>
    <lineage>
        <taxon>Bacteria</taxon>
        <taxon>Pseudomonadati</taxon>
        <taxon>Pseudomonadota</taxon>
        <taxon>Gammaproteobacteria</taxon>
        <taxon>Nevskiales</taxon>
        <taxon>Nevskiaceae</taxon>
        <taxon>Panacagrimonas</taxon>
    </lineage>
</organism>
<dbReference type="GO" id="GO:0016987">
    <property type="term" value="F:sigma factor activity"/>
    <property type="evidence" value="ECO:0007669"/>
    <property type="project" value="UniProtKB-KW"/>
</dbReference>
<dbReference type="SUPFAM" id="SSF88946">
    <property type="entry name" value="Sigma2 domain of RNA polymerase sigma factors"/>
    <property type="match status" value="1"/>
</dbReference>
<sequence length="199" mass="22920">MTEFLNRWRSKRPKASFETLLAPHVDHLYRLAYRFTGSAHSAEDLVQDVLVKLFRMQGEIARLDKPRPWLARVLYHEYVDRWRRERLAPVNLSTLDSGEAEFGEHEPDPNPEADPERQAIGMQLREQLLAAIAQLNEDQRTVILFHDVEGYTLEELSVVLSQPLGTLKSRVHRARTRLREILTRGDETISASNALSLLG</sequence>
<dbReference type="GO" id="GO:0006352">
    <property type="term" value="P:DNA-templated transcription initiation"/>
    <property type="evidence" value="ECO:0007669"/>
    <property type="project" value="InterPro"/>
</dbReference>
<evidence type="ECO:0000256" key="2">
    <source>
        <dbReference type="ARBA" id="ARBA00023015"/>
    </source>
</evidence>
<feature type="domain" description="RNA polymerase sigma factor 70 region 4 type 2" evidence="7">
    <location>
        <begin position="125"/>
        <end position="178"/>
    </location>
</feature>
<keyword evidence="4" id="KW-0238">DNA-binding</keyword>
<dbReference type="GO" id="GO:0003677">
    <property type="term" value="F:DNA binding"/>
    <property type="evidence" value="ECO:0007669"/>
    <property type="project" value="UniProtKB-KW"/>
</dbReference>
<keyword evidence="3" id="KW-0731">Sigma factor</keyword>
<dbReference type="OrthoDB" id="9797134at2"/>
<dbReference type="CDD" id="cd06171">
    <property type="entry name" value="Sigma70_r4"/>
    <property type="match status" value="1"/>
</dbReference>
<evidence type="ECO:0000256" key="5">
    <source>
        <dbReference type="ARBA" id="ARBA00023163"/>
    </source>
</evidence>
<evidence type="ECO:0000313" key="8">
    <source>
        <dbReference type="EMBL" id="TDU31434.1"/>
    </source>
</evidence>
<dbReference type="PANTHER" id="PTHR43133">
    <property type="entry name" value="RNA POLYMERASE ECF-TYPE SIGMA FACTO"/>
    <property type="match status" value="1"/>
</dbReference>
<gene>
    <name evidence="8" type="ORF">DFR24_0803</name>
</gene>
<keyword evidence="5" id="KW-0804">Transcription</keyword>
<dbReference type="InterPro" id="IPR014284">
    <property type="entry name" value="RNA_pol_sigma-70_dom"/>
</dbReference>
<evidence type="ECO:0000256" key="1">
    <source>
        <dbReference type="ARBA" id="ARBA00010641"/>
    </source>
</evidence>
<keyword evidence="9" id="KW-1185">Reference proteome</keyword>
<name>A0A4R7PBG9_9GAMM</name>
<comment type="caution">
    <text evidence="8">The sequence shown here is derived from an EMBL/GenBank/DDBJ whole genome shotgun (WGS) entry which is preliminary data.</text>
</comment>
<dbReference type="Proteomes" id="UP000295341">
    <property type="component" value="Unassembled WGS sequence"/>
</dbReference>
<dbReference type="InterPro" id="IPR013325">
    <property type="entry name" value="RNA_pol_sigma_r2"/>
</dbReference>
<reference evidence="8 9" key="1">
    <citation type="submission" date="2019-03" db="EMBL/GenBank/DDBJ databases">
        <title>Genomic Encyclopedia of Type Strains, Phase IV (KMG-IV): sequencing the most valuable type-strain genomes for metagenomic binning, comparative biology and taxonomic classification.</title>
        <authorList>
            <person name="Goeker M."/>
        </authorList>
    </citation>
    <scope>NUCLEOTIDE SEQUENCE [LARGE SCALE GENOMIC DNA]</scope>
    <source>
        <strain evidence="8 9">DSM 26377</strain>
    </source>
</reference>
<comment type="similarity">
    <text evidence="1">Belongs to the sigma-70 factor family. ECF subfamily.</text>
</comment>
<dbReference type="InterPro" id="IPR007627">
    <property type="entry name" value="RNA_pol_sigma70_r2"/>
</dbReference>
<evidence type="ECO:0000256" key="3">
    <source>
        <dbReference type="ARBA" id="ARBA00023082"/>
    </source>
</evidence>
<dbReference type="Pfam" id="PF08281">
    <property type="entry name" value="Sigma70_r4_2"/>
    <property type="match status" value="1"/>
</dbReference>
<dbReference type="AlphaFoldDB" id="A0A4R7PBG9"/>
<feature type="domain" description="RNA polymerase sigma-70 region 2" evidence="6">
    <location>
        <begin position="23"/>
        <end position="86"/>
    </location>
</feature>
<accession>A0A4R7PBG9</accession>
<dbReference type="Pfam" id="PF04542">
    <property type="entry name" value="Sigma70_r2"/>
    <property type="match status" value="1"/>
</dbReference>
<dbReference type="InterPro" id="IPR036388">
    <property type="entry name" value="WH-like_DNA-bd_sf"/>
</dbReference>
<dbReference type="EMBL" id="SOBT01000008">
    <property type="protein sequence ID" value="TDU31434.1"/>
    <property type="molecule type" value="Genomic_DNA"/>
</dbReference>
<evidence type="ECO:0000259" key="6">
    <source>
        <dbReference type="Pfam" id="PF04542"/>
    </source>
</evidence>
<dbReference type="RefSeq" id="WP_133880014.1">
    <property type="nucleotide sequence ID" value="NZ_MWIN01000039.1"/>
</dbReference>
<evidence type="ECO:0000259" key="7">
    <source>
        <dbReference type="Pfam" id="PF08281"/>
    </source>
</evidence>
<dbReference type="InterPro" id="IPR013324">
    <property type="entry name" value="RNA_pol_sigma_r3/r4-like"/>
</dbReference>
<dbReference type="SUPFAM" id="SSF88659">
    <property type="entry name" value="Sigma3 and sigma4 domains of RNA polymerase sigma factors"/>
    <property type="match status" value="1"/>
</dbReference>
<evidence type="ECO:0000256" key="4">
    <source>
        <dbReference type="ARBA" id="ARBA00023125"/>
    </source>
</evidence>
<dbReference type="Gene3D" id="1.10.10.10">
    <property type="entry name" value="Winged helix-like DNA-binding domain superfamily/Winged helix DNA-binding domain"/>
    <property type="match status" value="1"/>
</dbReference>
<dbReference type="NCBIfam" id="TIGR02937">
    <property type="entry name" value="sigma70-ECF"/>
    <property type="match status" value="1"/>
</dbReference>
<dbReference type="Gene3D" id="1.10.1740.10">
    <property type="match status" value="1"/>
</dbReference>
<dbReference type="InterPro" id="IPR013249">
    <property type="entry name" value="RNA_pol_sigma70_r4_t2"/>
</dbReference>
<keyword evidence="2" id="KW-0805">Transcription regulation</keyword>
<dbReference type="InterPro" id="IPR039425">
    <property type="entry name" value="RNA_pol_sigma-70-like"/>
</dbReference>
<proteinExistence type="inferred from homology"/>
<protein>
    <submittedName>
        <fullName evidence="8">RNA polymerase sigma-70 factor (ECF subfamily)</fullName>
    </submittedName>
</protein>
<dbReference type="PANTHER" id="PTHR43133:SF8">
    <property type="entry name" value="RNA POLYMERASE SIGMA FACTOR HI_1459-RELATED"/>
    <property type="match status" value="1"/>
</dbReference>
<evidence type="ECO:0000313" key="9">
    <source>
        <dbReference type="Proteomes" id="UP000295341"/>
    </source>
</evidence>